<dbReference type="KEGG" id="ccai:NAS2_0065"/>
<evidence type="ECO:0000256" key="4">
    <source>
        <dbReference type="ARBA" id="ARBA00023172"/>
    </source>
</evidence>
<dbReference type="Pfam" id="PF07282">
    <property type="entry name" value="Cas12f1-like_TNB"/>
    <property type="match status" value="1"/>
</dbReference>
<dbReference type="GO" id="GO:0032196">
    <property type="term" value="P:transposition"/>
    <property type="evidence" value="ECO:0007669"/>
    <property type="project" value="UniProtKB-KW"/>
</dbReference>
<keyword evidence="3" id="KW-0238">DNA-binding</keyword>
<accession>A0A4P2VAH8</accession>
<evidence type="ECO:0000256" key="1">
    <source>
        <dbReference type="ARBA" id="ARBA00008761"/>
    </source>
</evidence>
<dbReference type="GO" id="GO:0006310">
    <property type="term" value="P:DNA recombination"/>
    <property type="evidence" value="ECO:0007669"/>
    <property type="project" value="UniProtKB-KW"/>
</dbReference>
<keyword evidence="4" id="KW-0233">DNA recombination</keyword>
<feature type="domain" description="Probable transposase IS891/IS1136/IS1341" evidence="5">
    <location>
        <begin position="187"/>
        <end position="302"/>
    </location>
</feature>
<evidence type="ECO:0000313" key="8">
    <source>
        <dbReference type="Proteomes" id="UP000509448"/>
    </source>
</evidence>
<evidence type="ECO:0000259" key="5">
    <source>
        <dbReference type="Pfam" id="PF01385"/>
    </source>
</evidence>
<organism evidence="7 8">
    <name type="scientific">Conexivisphaera calida</name>
    <dbReference type="NCBI Taxonomy" id="1874277"/>
    <lineage>
        <taxon>Archaea</taxon>
        <taxon>Nitrososphaerota</taxon>
        <taxon>Conexivisphaeria</taxon>
        <taxon>Conexivisphaerales</taxon>
        <taxon>Conexivisphaeraceae</taxon>
        <taxon>Conexivisphaera</taxon>
    </lineage>
</organism>
<dbReference type="RefSeq" id="WP_174447825.1">
    <property type="nucleotide sequence ID" value="NZ_AP018732.1"/>
</dbReference>
<evidence type="ECO:0000259" key="6">
    <source>
        <dbReference type="Pfam" id="PF07282"/>
    </source>
</evidence>
<dbReference type="Proteomes" id="UP000509448">
    <property type="component" value="Chromosome"/>
</dbReference>
<dbReference type="EMBL" id="AP018732">
    <property type="protein sequence ID" value="BBE41479.1"/>
    <property type="molecule type" value="Genomic_DNA"/>
</dbReference>
<feature type="domain" description="Cas12f1-like TNB" evidence="6">
    <location>
        <begin position="317"/>
        <end position="381"/>
    </location>
</feature>
<dbReference type="GO" id="GO:0003677">
    <property type="term" value="F:DNA binding"/>
    <property type="evidence" value="ECO:0007669"/>
    <property type="project" value="UniProtKB-KW"/>
</dbReference>
<evidence type="ECO:0000256" key="3">
    <source>
        <dbReference type="ARBA" id="ARBA00023125"/>
    </source>
</evidence>
<evidence type="ECO:0000256" key="2">
    <source>
        <dbReference type="ARBA" id="ARBA00022578"/>
    </source>
</evidence>
<keyword evidence="8" id="KW-1185">Reference proteome</keyword>
<keyword evidence="2" id="KW-0815">Transposition</keyword>
<dbReference type="InterPro" id="IPR001959">
    <property type="entry name" value="Transposase"/>
</dbReference>
<dbReference type="GeneID" id="55583884"/>
<dbReference type="NCBIfam" id="NF040570">
    <property type="entry name" value="guided_TnpB"/>
    <property type="match status" value="1"/>
</dbReference>
<name>A0A4P2VAH8_9ARCH</name>
<comment type="similarity">
    <text evidence="1">In the C-terminal section; belongs to the transposase 35 family.</text>
</comment>
<evidence type="ECO:0000313" key="7">
    <source>
        <dbReference type="EMBL" id="BBE41479.1"/>
    </source>
</evidence>
<dbReference type="InterPro" id="IPR010095">
    <property type="entry name" value="Cas12f1-like_TNB"/>
</dbReference>
<dbReference type="AlphaFoldDB" id="A0A4P2VAH8"/>
<protein>
    <submittedName>
        <fullName evidence="7">Transposase ISC1476</fullName>
    </submittedName>
</protein>
<sequence length="428" mass="49106">MKLWNELNYERRQQYFGARKQGLSERASLNYVDLEDTRKELVPKYTCVLGAAAWEVERKNYEAWSSFRGLLKAKSKGKLPPWTRNVSPPGYWKDEETGRRKLWILVRHEMYTVDPEAKVIYISRYNLRLRFAGEVRWYGKQERMEIWYDDARRAWYASIAVKVGAETTRNGTKPPHILQGERRSIEVARPKGDKVAGIDLGVNILASVVVGDGAWIIYKGARLKEDYFYFEGRIARLESEASRAKSAGDEKKYNRLRAEVRRLKRKWTARRLHLYRNLASHLIHGLWERGVSKVYIGYPYDIAQERGNKYSVNIWAYRELVGAMEAKAREYGISVYEVLERGTSSHCAYHEVEVRRGPRGVVTCPVGDHKLHSDLNGALNILRRGSGVLVEGNLRPLSFIVDHNGVAPTNSIASKKGGNAQNPGTYPT</sequence>
<gene>
    <name evidence="7" type="ORF">NAS2_0065</name>
</gene>
<reference evidence="7 8" key="1">
    <citation type="journal article" date="2019" name="ISME J.">
        <title>Isolation and characterization of a thermophilic sulfur- and iron-reducing thaumarchaeote from a terrestrial acidic hot spring.</title>
        <authorList>
            <person name="Kato S."/>
            <person name="Itoh T."/>
            <person name="Yuki M."/>
            <person name="Nagamori M."/>
            <person name="Ohnishi M."/>
            <person name="Uematsu K."/>
            <person name="Suzuki K."/>
            <person name="Takashina T."/>
            <person name="Ohkuma M."/>
        </authorList>
    </citation>
    <scope>NUCLEOTIDE SEQUENCE [LARGE SCALE GENOMIC DNA]</scope>
    <source>
        <strain evidence="7 8">NAS-02</strain>
    </source>
</reference>
<dbReference type="Pfam" id="PF01385">
    <property type="entry name" value="OrfB_IS605"/>
    <property type="match status" value="1"/>
</dbReference>
<dbReference type="OrthoDB" id="43512at2157"/>
<proteinExistence type="inferred from homology"/>